<dbReference type="AlphaFoldDB" id="A0A6I4YHW9"/>
<evidence type="ECO:0000313" key="3">
    <source>
        <dbReference type="Proteomes" id="UP000430519"/>
    </source>
</evidence>
<keyword evidence="1" id="KW-0472">Membrane</keyword>
<name>A0A6I4YHW9_9DEIO</name>
<feature type="transmembrane region" description="Helical" evidence="1">
    <location>
        <begin position="20"/>
        <end position="49"/>
    </location>
</feature>
<evidence type="ECO:0000256" key="1">
    <source>
        <dbReference type="SAM" id="Phobius"/>
    </source>
</evidence>
<feature type="transmembrane region" description="Helical" evidence="1">
    <location>
        <begin position="69"/>
        <end position="92"/>
    </location>
</feature>
<dbReference type="EMBL" id="WVHK01000160">
    <property type="protein sequence ID" value="MXV21979.1"/>
    <property type="molecule type" value="Genomic_DNA"/>
</dbReference>
<proteinExistence type="predicted"/>
<keyword evidence="3" id="KW-1185">Reference proteome</keyword>
<keyword evidence="1" id="KW-1133">Transmembrane helix</keyword>
<dbReference type="RefSeq" id="WP_160982583.1">
    <property type="nucleotide sequence ID" value="NZ_WVHK01000160.1"/>
</dbReference>
<reference evidence="2 3" key="1">
    <citation type="submission" date="2019-11" db="EMBL/GenBank/DDBJ databases">
        <title>Genome sequence of Deinococcus xianganensis Y35, AI-2 producing algicidal bacterium, isolated from lake water.</title>
        <authorList>
            <person name="Li Y."/>
        </authorList>
    </citation>
    <scope>NUCLEOTIDE SEQUENCE [LARGE SCALE GENOMIC DNA]</scope>
    <source>
        <strain evidence="2 3">Y35</strain>
    </source>
</reference>
<protein>
    <submittedName>
        <fullName evidence="2">Uncharacterized protein</fullName>
    </submittedName>
</protein>
<comment type="caution">
    <text evidence="2">The sequence shown here is derived from an EMBL/GenBank/DDBJ whole genome shotgun (WGS) entry which is preliminary data.</text>
</comment>
<keyword evidence="1" id="KW-0812">Transmembrane</keyword>
<sequence>MTGEGKEGARLPRLNTPGRLLGYAALLWLGSIVLLFVPFGVLGCVPLAFVQAVLLVRAVRMRSEGWPMYAVLHALLIALTAFPPVYLASLLLD</sequence>
<dbReference type="Proteomes" id="UP000430519">
    <property type="component" value="Unassembled WGS sequence"/>
</dbReference>
<evidence type="ECO:0000313" key="2">
    <source>
        <dbReference type="EMBL" id="MXV21979.1"/>
    </source>
</evidence>
<accession>A0A6I4YHW9</accession>
<gene>
    <name evidence="2" type="ORF">GLX28_20370</name>
</gene>
<organism evidence="2 3">
    <name type="scientific">Deinococcus xianganensis</name>
    <dbReference type="NCBI Taxonomy" id="1507289"/>
    <lineage>
        <taxon>Bacteria</taxon>
        <taxon>Thermotogati</taxon>
        <taxon>Deinococcota</taxon>
        <taxon>Deinococci</taxon>
        <taxon>Deinococcales</taxon>
        <taxon>Deinococcaceae</taxon>
        <taxon>Deinococcus</taxon>
    </lineage>
</organism>